<comment type="similarity">
    <text evidence="1">Belongs to the short-chain dehydrogenases/reductases (SDR) family.</text>
</comment>
<dbReference type="PANTHER" id="PTHR43008">
    <property type="entry name" value="BENZIL REDUCTASE"/>
    <property type="match status" value="1"/>
</dbReference>
<dbReference type="EMBL" id="JAYKXP010000007">
    <property type="protein sequence ID" value="KAK7056422.1"/>
    <property type="molecule type" value="Genomic_DNA"/>
</dbReference>
<dbReference type="PRINTS" id="PR00080">
    <property type="entry name" value="SDRFAMILY"/>
</dbReference>
<gene>
    <name evidence="4" type="ORF">VNI00_002977</name>
</gene>
<keyword evidence="5" id="KW-1185">Reference proteome</keyword>
<dbReference type="AlphaFoldDB" id="A0AAW0DXM6"/>
<dbReference type="PROSITE" id="PS00061">
    <property type="entry name" value="ADH_SHORT"/>
    <property type="match status" value="1"/>
</dbReference>
<evidence type="ECO:0000313" key="4">
    <source>
        <dbReference type="EMBL" id="KAK7056422.1"/>
    </source>
</evidence>
<dbReference type="Proteomes" id="UP001383192">
    <property type="component" value="Unassembled WGS sequence"/>
</dbReference>
<dbReference type="PRINTS" id="PR00081">
    <property type="entry name" value="GDHRDH"/>
</dbReference>
<proteinExistence type="inferred from homology"/>
<evidence type="ECO:0000313" key="5">
    <source>
        <dbReference type="Proteomes" id="UP001383192"/>
    </source>
</evidence>
<dbReference type="SUPFAM" id="SSF51735">
    <property type="entry name" value="NAD(P)-binding Rossmann-fold domains"/>
    <property type="match status" value="1"/>
</dbReference>
<evidence type="ECO:0000256" key="3">
    <source>
        <dbReference type="ARBA" id="ARBA00023002"/>
    </source>
</evidence>
<keyword evidence="2" id="KW-0521">NADP</keyword>
<evidence type="ECO:0000256" key="2">
    <source>
        <dbReference type="ARBA" id="ARBA00022857"/>
    </source>
</evidence>
<name>A0AAW0DXM6_9AGAR</name>
<dbReference type="Pfam" id="PF13561">
    <property type="entry name" value="adh_short_C2"/>
    <property type="match status" value="1"/>
</dbReference>
<dbReference type="FunFam" id="3.40.50.720:FF:000084">
    <property type="entry name" value="Short-chain dehydrogenase reductase"/>
    <property type="match status" value="1"/>
</dbReference>
<accession>A0AAW0DXM6</accession>
<dbReference type="InterPro" id="IPR036291">
    <property type="entry name" value="NAD(P)-bd_dom_sf"/>
</dbReference>
<keyword evidence="3" id="KW-0560">Oxidoreductase</keyword>
<dbReference type="InterPro" id="IPR002347">
    <property type="entry name" value="SDR_fam"/>
</dbReference>
<sequence length="257" mass="27623">MSFSTTPQGVASILAGSGTQPILTQLFSLTNRVALVTGAERGIGLEIALALAQAGAIVYCLDLAAEPEKDWIKVQQHVAGEDGTGRLERFVVKEGRIDICFANAGILRGAECLEYPADEFKKLIDVNVHGVLFTAQAAGRQMEKLAIRGSIVITASMSGSITNRDQHWVAYNTSKAAVVQMARSMACELGPKGIRVNSLSPGYIYTKLTRAFLDPRPELKAEWESQNPLGRLGRPDELRGVALWLAGDASTFCTGSE</sequence>
<dbReference type="PANTHER" id="PTHR43008:SF4">
    <property type="entry name" value="CHAIN DEHYDROGENASE, PUTATIVE (AFU_ORTHOLOGUE AFUA_4G08710)-RELATED"/>
    <property type="match status" value="1"/>
</dbReference>
<dbReference type="Gene3D" id="3.40.50.720">
    <property type="entry name" value="NAD(P)-binding Rossmann-like Domain"/>
    <property type="match status" value="1"/>
</dbReference>
<dbReference type="GO" id="GO:0050664">
    <property type="term" value="F:oxidoreductase activity, acting on NAD(P)H, oxygen as acceptor"/>
    <property type="evidence" value="ECO:0007669"/>
    <property type="project" value="TreeGrafter"/>
</dbReference>
<organism evidence="4 5">
    <name type="scientific">Paramarasmius palmivorus</name>
    <dbReference type="NCBI Taxonomy" id="297713"/>
    <lineage>
        <taxon>Eukaryota</taxon>
        <taxon>Fungi</taxon>
        <taxon>Dikarya</taxon>
        <taxon>Basidiomycota</taxon>
        <taxon>Agaricomycotina</taxon>
        <taxon>Agaricomycetes</taxon>
        <taxon>Agaricomycetidae</taxon>
        <taxon>Agaricales</taxon>
        <taxon>Marasmiineae</taxon>
        <taxon>Marasmiaceae</taxon>
        <taxon>Paramarasmius</taxon>
    </lineage>
</organism>
<dbReference type="GO" id="GO:0016616">
    <property type="term" value="F:oxidoreductase activity, acting on the CH-OH group of donors, NAD or NADP as acceptor"/>
    <property type="evidence" value="ECO:0007669"/>
    <property type="project" value="UniProtKB-ARBA"/>
</dbReference>
<dbReference type="InterPro" id="IPR020904">
    <property type="entry name" value="Sc_DH/Rdtase_CS"/>
</dbReference>
<evidence type="ECO:0000256" key="1">
    <source>
        <dbReference type="ARBA" id="ARBA00006484"/>
    </source>
</evidence>
<protein>
    <submittedName>
        <fullName evidence="4">Uncharacterized protein</fullName>
    </submittedName>
</protein>
<comment type="caution">
    <text evidence="4">The sequence shown here is derived from an EMBL/GenBank/DDBJ whole genome shotgun (WGS) entry which is preliminary data.</text>
</comment>
<reference evidence="4 5" key="1">
    <citation type="submission" date="2024-01" db="EMBL/GenBank/DDBJ databases">
        <title>A draft genome for a cacao thread blight-causing isolate of Paramarasmius palmivorus.</title>
        <authorList>
            <person name="Baruah I.K."/>
            <person name="Bukari Y."/>
            <person name="Amoako-Attah I."/>
            <person name="Meinhardt L.W."/>
            <person name="Bailey B.A."/>
            <person name="Cohen S.P."/>
        </authorList>
    </citation>
    <scope>NUCLEOTIDE SEQUENCE [LARGE SCALE GENOMIC DNA]</scope>
    <source>
        <strain evidence="4 5">GH-12</strain>
    </source>
</reference>